<organism evidence="1 2">
    <name type="scientific">Elysia crispata</name>
    <name type="common">lettuce slug</name>
    <dbReference type="NCBI Taxonomy" id="231223"/>
    <lineage>
        <taxon>Eukaryota</taxon>
        <taxon>Metazoa</taxon>
        <taxon>Spiralia</taxon>
        <taxon>Lophotrochozoa</taxon>
        <taxon>Mollusca</taxon>
        <taxon>Gastropoda</taxon>
        <taxon>Heterobranchia</taxon>
        <taxon>Euthyneura</taxon>
        <taxon>Panpulmonata</taxon>
        <taxon>Sacoglossa</taxon>
        <taxon>Placobranchoidea</taxon>
        <taxon>Plakobranchidae</taxon>
        <taxon>Elysia</taxon>
    </lineage>
</organism>
<reference evidence="1" key="1">
    <citation type="journal article" date="2023" name="G3 (Bethesda)">
        <title>A reference genome for the long-term kleptoplast-retaining sea slug Elysia crispata morphotype clarki.</title>
        <authorList>
            <person name="Eastman K.E."/>
            <person name="Pendleton A.L."/>
            <person name="Shaikh M.A."/>
            <person name="Suttiyut T."/>
            <person name="Ogas R."/>
            <person name="Tomko P."/>
            <person name="Gavelis G."/>
            <person name="Widhalm J.R."/>
            <person name="Wisecaver J.H."/>
        </authorList>
    </citation>
    <scope>NUCLEOTIDE SEQUENCE</scope>
    <source>
        <strain evidence="1">ECLA1</strain>
    </source>
</reference>
<evidence type="ECO:0000313" key="1">
    <source>
        <dbReference type="EMBL" id="KAK3784186.1"/>
    </source>
</evidence>
<name>A0AAE1DV47_9GAST</name>
<sequence length="95" mass="10794">MPGREMVNNLLATTEETETKGNYGGAADHIEKTYGDWRSFNTLTMEFYNNRQGVYETIRHDSHHINKAFISLKSGRCEMALVQFQGASVYSRAAE</sequence>
<evidence type="ECO:0000313" key="2">
    <source>
        <dbReference type="Proteomes" id="UP001283361"/>
    </source>
</evidence>
<dbReference type="AlphaFoldDB" id="A0AAE1DV47"/>
<gene>
    <name evidence="1" type="ORF">RRG08_001494</name>
</gene>
<keyword evidence="2" id="KW-1185">Reference proteome</keyword>
<protein>
    <submittedName>
        <fullName evidence="1">Uncharacterized protein</fullName>
    </submittedName>
</protein>
<dbReference type="EMBL" id="JAWDGP010002302">
    <property type="protein sequence ID" value="KAK3784186.1"/>
    <property type="molecule type" value="Genomic_DNA"/>
</dbReference>
<comment type="caution">
    <text evidence="1">The sequence shown here is derived from an EMBL/GenBank/DDBJ whole genome shotgun (WGS) entry which is preliminary data.</text>
</comment>
<accession>A0AAE1DV47</accession>
<dbReference type="Proteomes" id="UP001283361">
    <property type="component" value="Unassembled WGS sequence"/>
</dbReference>
<proteinExistence type="predicted"/>